<sequence length="301" mass="31490">MTTGATPRRRAVLAGVAGATAGLAGCSGVFGGGAAVSVLAAGSLNDALENGLRERVDQRVAVEAHGSARVARLVADGQKDPDIVAVADPALFESTLTPEWYAEFATNSLVLAYDAESPGGRRVAEAGVDGWWRPLLDEGVALGRTDPDLDPLGYRTLFALELATEHYDTDTNLRAAVPAPGQLFPETQLVSQFETGAIDAAFTYRSMAVDRGYDFVDLPAAIDLGDPALAVRYETTSYELPGGTVVQGAPISYAATLPRETAATTAVFEALTGDGYLTDFGFTVPEPYPRYTGQPPDGLAS</sequence>
<keyword evidence="3" id="KW-1185">Reference proteome</keyword>
<evidence type="ECO:0000313" key="2">
    <source>
        <dbReference type="EMBL" id="SDN21898.1"/>
    </source>
</evidence>
<dbReference type="GO" id="GO:0015689">
    <property type="term" value="P:molybdate ion transport"/>
    <property type="evidence" value="ECO:0007669"/>
    <property type="project" value="TreeGrafter"/>
</dbReference>
<dbReference type="OrthoDB" id="7820at2157"/>
<comment type="similarity">
    <text evidence="1">Belongs to the bacterial solute-binding protein 1 family. WtpA subfamily.</text>
</comment>
<protein>
    <submittedName>
        <fullName evidence="2">Molybdate/tungstate transport system substrate-binding protein</fullName>
    </submittedName>
</protein>
<dbReference type="Gene3D" id="3.40.190.10">
    <property type="entry name" value="Periplasmic binding protein-like II"/>
    <property type="match status" value="2"/>
</dbReference>
<dbReference type="RefSeq" id="WP_089735348.1">
    <property type="nucleotide sequence ID" value="NZ_FNIA01000021.1"/>
</dbReference>
<dbReference type="STRING" id="996166.SAMN05192554_1216"/>
<dbReference type="Proteomes" id="UP000199370">
    <property type="component" value="Unassembled WGS sequence"/>
</dbReference>
<evidence type="ECO:0000313" key="3">
    <source>
        <dbReference type="Proteomes" id="UP000199370"/>
    </source>
</evidence>
<dbReference type="PANTHER" id="PTHR30632">
    <property type="entry name" value="MOLYBDATE-BINDING PERIPLASMIC PROTEIN"/>
    <property type="match status" value="1"/>
</dbReference>
<name>A0A1G9ZKP6_9EURY</name>
<reference evidence="2 3" key="1">
    <citation type="submission" date="2016-10" db="EMBL/GenBank/DDBJ databases">
        <authorList>
            <person name="de Groot N.N."/>
        </authorList>
    </citation>
    <scope>NUCLEOTIDE SEQUENCE [LARGE SCALE GENOMIC DNA]</scope>
    <source>
        <strain evidence="3">EB21,IBRC-M 10013,KCTC 4048</strain>
    </source>
</reference>
<dbReference type="Pfam" id="PF13531">
    <property type="entry name" value="SBP_bac_11"/>
    <property type="match status" value="1"/>
</dbReference>
<dbReference type="GO" id="GO:0030973">
    <property type="term" value="F:molybdate ion binding"/>
    <property type="evidence" value="ECO:0007669"/>
    <property type="project" value="TreeGrafter"/>
</dbReference>
<dbReference type="PANTHER" id="PTHR30632:SF16">
    <property type="entry name" value="MOLYBDATE_TUNGSTATE-BINDING PROTEIN WTPA"/>
    <property type="match status" value="1"/>
</dbReference>
<dbReference type="AlphaFoldDB" id="A0A1G9ZKP6"/>
<organism evidence="2 3">
    <name type="scientific">Haloarchaeobius iranensis</name>
    <dbReference type="NCBI Taxonomy" id="996166"/>
    <lineage>
        <taxon>Archaea</taxon>
        <taxon>Methanobacteriati</taxon>
        <taxon>Methanobacteriota</taxon>
        <taxon>Stenosarchaea group</taxon>
        <taxon>Halobacteria</taxon>
        <taxon>Halobacteriales</taxon>
        <taxon>Halorubellaceae</taxon>
        <taxon>Haloarchaeobius</taxon>
    </lineage>
</organism>
<dbReference type="CDD" id="cd13540">
    <property type="entry name" value="PBP2_ModA_WtpA"/>
    <property type="match status" value="1"/>
</dbReference>
<dbReference type="InterPro" id="IPR050682">
    <property type="entry name" value="ModA/WtpA"/>
</dbReference>
<dbReference type="SUPFAM" id="SSF53850">
    <property type="entry name" value="Periplasmic binding protein-like II"/>
    <property type="match status" value="1"/>
</dbReference>
<dbReference type="EMBL" id="FNIA01000021">
    <property type="protein sequence ID" value="SDN21898.1"/>
    <property type="molecule type" value="Genomic_DNA"/>
</dbReference>
<proteinExistence type="inferred from homology"/>
<accession>A0A1G9ZKP6</accession>
<evidence type="ECO:0000256" key="1">
    <source>
        <dbReference type="ARBA" id="ARBA00009438"/>
    </source>
</evidence>
<gene>
    <name evidence="2" type="ORF">SAMN05192554_1216</name>
</gene>